<evidence type="ECO:0000256" key="6">
    <source>
        <dbReference type="ARBA" id="ARBA00022989"/>
    </source>
</evidence>
<evidence type="ECO:0000256" key="8">
    <source>
        <dbReference type="ARBA" id="ARBA00037998"/>
    </source>
</evidence>
<feature type="transmembrane region" description="Helical" evidence="9">
    <location>
        <begin position="42"/>
        <end position="59"/>
    </location>
</feature>
<evidence type="ECO:0000256" key="9">
    <source>
        <dbReference type="SAM" id="Phobius"/>
    </source>
</evidence>
<name>A0A371QZV8_9CREN</name>
<dbReference type="GO" id="GO:0005886">
    <property type="term" value="C:plasma membrane"/>
    <property type="evidence" value="ECO:0007669"/>
    <property type="project" value="UniProtKB-SubCell"/>
</dbReference>
<dbReference type="Pfam" id="PF02653">
    <property type="entry name" value="BPD_transp_2"/>
    <property type="match status" value="1"/>
</dbReference>
<gene>
    <name evidence="10" type="ORF">CGL51_05685</name>
    <name evidence="11" type="ORF">CGL52_10970</name>
</gene>
<comment type="subcellular location">
    <subcellularLocation>
        <location evidence="1">Cell membrane</location>
        <topology evidence="1">Multi-pass membrane protein</topology>
    </subcellularLocation>
</comment>
<evidence type="ECO:0000256" key="1">
    <source>
        <dbReference type="ARBA" id="ARBA00004651"/>
    </source>
</evidence>
<evidence type="ECO:0000313" key="11">
    <source>
        <dbReference type="EMBL" id="RFA96296.1"/>
    </source>
</evidence>
<accession>A0A371QZV8</accession>
<feature type="transmembrane region" description="Helical" evidence="9">
    <location>
        <begin position="65"/>
        <end position="87"/>
    </location>
</feature>
<dbReference type="PANTHER" id="PTHR11795">
    <property type="entry name" value="BRANCHED-CHAIN AMINO ACID TRANSPORT SYSTEM PERMEASE PROTEIN LIVH"/>
    <property type="match status" value="1"/>
</dbReference>
<evidence type="ECO:0000313" key="10">
    <source>
        <dbReference type="EMBL" id="RFA96159.1"/>
    </source>
</evidence>
<dbReference type="GO" id="GO:0022857">
    <property type="term" value="F:transmembrane transporter activity"/>
    <property type="evidence" value="ECO:0007669"/>
    <property type="project" value="InterPro"/>
</dbReference>
<keyword evidence="6 9" id="KW-1133">Transmembrane helix</keyword>
<dbReference type="Proteomes" id="UP000257123">
    <property type="component" value="Unassembled WGS sequence"/>
</dbReference>
<dbReference type="InterPro" id="IPR001851">
    <property type="entry name" value="ABC_transp_permease"/>
</dbReference>
<dbReference type="PANTHER" id="PTHR11795:SF449">
    <property type="entry name" value="BRANCHED-CHAIN AMINO ACID TRANSPORT PERMEASE PROTEIN LIVH-RELATED"/>
    <property type="match status" value="1"/>
</dbReference>
<dbReference type="RefSeq" id="WP_116421015.1">
    <property type="nucleotide sequence ID" value="NZ_NMUE01000014.1"/>
</dbReference>
<dbReference type="InterPro" id="IPR052157">
    <property type="entry name" value="BCAA_transport_permease"/>
</dbReference>
<dbReference type="EMBL" id="NMUE01000014">
    <property type="protein sequence ID" value="RFA96159.1"/>
    <property type="molecule type" value="Genomic_DNA"/>
</dbReference>
<sequence length="94" mass="10268">MALDIILLLNAITYASMLSLASIGLTATYLTTKVPNFAQGSFLMVGAYVTILLTLKFNWNPYFAMLPAALAGGLAGLLMYYMAIYPLRRAVRVQ</sequence>
<keyword evidence="3" id="KW-1003">Cell membrane</keyword>
<keyword evidence="4 9" id="KW-0812">Transmembrane</keyword>
<evidence type="ECO:0000313" key="12">
    <source>
        <dbReference type="Proteomes" id="UP000256877"/>
    </source>
</evidence>
<organism evidence="11 12">
    <name type="scientific">Pyrobaculum aerophilum</name>
    <dbReference type="NCBI Taxonomy" id="13773"/>
    <lineage>
        <taxon>Archaea</taxon>
        <taxon>Thermoproteota</taxon>
        <taxon>Thermoprotei</taxon>
        <taxon>Thermoproteales</taxon>
        <taxon>Thermoproteaceae</taxon>
        <taxon>Pyrobaculum</taxon>
    </lineage>
</organism>
<keyword evidence="7 9" id="KW-0472">Membrane</keyword>
<dbReference type="Proteomes" id="UP000256877">
    <property type="component" value="Unassembled WGS sequence"/>
</dbReference>
<feature type="transmembrane region" description="Helical" evidence="9">
    <location>
        <begin position="6"/>
        <end position="30"/>
    </location>
</feature>
<proteinExistence type="inferred from homology"/>
<evidence type="ECO:0000313" key="13">
    <source>
        <dbReference type="Proteomes" id="UP000257123"/>
    </source>
</evidence>
<dbReference type="GO" id="GO:0006865">
    <property type="term" value="P:amino acid transport"/>
    <property type="evidence" value="ECO:0007669"/>
    <property type="project" value="UniProtKB-KW"/>
</dbReference>
<protein>
    <recommendedName>
        <fullName evidence="14">Branched-chain amino acid ABC transporter permease</fullName>
    </recommendedName>
</protein>
<comment type="caution">
    <text evidence="11">The sequence shown here is derived from an EMBL/GenBank/DDBJ whole genome shotgun (WGS) entry which is preliminary data.</text>
</comment>
<evidence type="ECO:0000256" key="4">
    <source>
        <dbReference type="ARBA" id="ARBA00022692"/>
    </source>
</evidence>
<evidence type="ECO:0000256" key="7">
    <source>
        <dbReference type="ARBA" id="ARBA00023136"/>
    </source>
</evidence>
<keyword evidence="2" id="KW-0813">Transport</keyword>
<comment type="similarity">
    <text evidence="8">Belongs to the binding-protein-dependent transport system permease family. LivHM subfamily.</text>
</comment>
<dbReference type="OrthoDB" id="43815at2157"/>
<evidence type="ECO:0008006" key="14">
    <source>
        <dbReference type="Google" id="ProtNLM"/>
    </source>
</evidence>
<dbReference type="AlphaFoldDB" id="A0A371QZV8"/>
<evidence type="ECO:0000256" key="3">
    <source>
        <dbReference type="ARBA" id="ARBA00022475"/>
    </source>
</evidence>
<keyword evidence="5" id="KW-0029">Amino-acid transport</keyword>
<dbReference type="EMBL" id="NMUF01000038">
    <property type="protein sequence ID" value="RFA96296.1"/>
    <property type="molecule type" value="Genomic_DNA"/>
</dbReference>
<reference evidence="12 13" key="1">
    <citation type="submission" date="2017-07" db="EMBL/GenBank/DDBJ databases">
        <title>Draft genome sequence of aerobic hyperthermophilic archaea, Pyrobaculum aerophilum YKB31 and YKB32.</title>
        <authorList>
            <person name="Mochizuki T."/>
            <person name="Berliner A.J."/>
            <person name="Yoshida-Takashima Y."/>
            <person name="Takaki Y."/>
            <person name="Nunoura T."/>
            <person name="Takai K."/>
        </authorList>
    </citation>
    <scope>NUCLEOTIDE SEQUENCE [LARGE SCALE GENOMIC DNA]</scope>
    <source>
        <strain evidence="10 13">YKB31</strain>
        <strain evidence="11 12">YKB32</strain>
    </source>
</reference>
<evidence type="ECO:0000256" key="2">
    <source>
        <dbReference type="ARBA" id="ARBA00022448"/>
    </source>
</evidence>
<evidence type="ECO:0000256" key="5">
    <source>
        <dbReference type="ARBA" id="ARBA00022970"/>
    </source>
</evidence>